<reference evidence="3" key="2">
    <citation type="submission" date="2021-05" db="EMBL/GenBank/DDBJ databases">
        <authorList>
            <person name="Pain A."/>
        </authorList>
    </citation>
    <scope>NUCLEOTIDE SEQUENCE</scope>
    <source>
        <strain evidence="3">1802A</strain>
    </source>
</reference>
<accession>A0AAD9LFQ8</accession>
<feature type="compositionally biased region" description="Acidic residues" evidence="1">
    <location>
        <begin position="416"/>
        <end position="427"/>
    </location>
</feature>
<feature type="compositionally biased region" description="Polar residues" evidence="1">
    <location>
        <begin position="999"/>
        <end position="1011"/>
    </location>
</feature>
<dbReference type="Proteomes" id="UP001195914">
    <property type="component" value="Unassembled WGS sequence"/>
</dbReference>
<feature type="compositionally biased region" description="Basic and acidic residues" evidence="1">
    <location>
        <begin position="266"/>
        <end position="280"/>
    </location>
</feature>
<feature type="compositionally biased region" description="Basic and acidic residues" evidence="1">
    <location>
        <begin position="1047"/>
        <end position="1058"/>
    </location>
</feature>
<sequence>MASRRRSPTAKAQPTHTAHMTPKDHKSPSICHTHPDSDDGYKAVSDVLSLYGINGDELAESFRSNKTQFAAAVVDKFYKRDRKQGLLPDHEVLQLVDIRHLKAHNAERHINQSSCITLSDESTEVPEDADVNRMQPTASTDCDESEFSDAVTIGETIQIISPVKDGAEHDSSPKETTSAAQHRNGIAHATLETECSDRNNKESDVCAKEPCRQLGHVEQIESFDLEQATSDVECRDDVTIVHDEEIEIQRWSCDSEPYETELLQHADDNSFKQRQTELAKAESMQSESPASKNATIRDVDGWEDENPSVQKPLDDNQGGNNDAEIMQQCSMISDVADEEEEVSGKMMDIDIDNGCNPSMQLETLNNDMREIIPHYDSVADIICSMKECKSAAMEDDGVVFTPLDTMGSTVPTSRLDDDDDDDDDDDGNSTIGTTSIEGGEIGTGSEQECQMESSTLSNKAEFDYAECQKTGHNKVTEDLTHLTVENTNVDIQDNVIGNSDVESDHNALETQGNVVQDALPREEYLSDIQRKESVPPEENCSPELDRFHSIQSDSQELNTFHDVVSARSCDGDVLISMISNVEFFRQNIHRVTKLLCSMDRQQLESVKPLVDKYMRTAAQDNDGNTEQLTLVLLIFLEMTPKDPIKLSHFMQLVIRVTSKVTSSEIDQEYVDIYRLFLQSVRHLMVNDLSFEVARTLMDAFVGLAFKIQKDTHPLFNQLRTLLLKMVNRCSAVDEYQAVINMLNLRIAAGENHSKLIRTFILRLIELLLSSAAIDNPFHEVGNAVQQLVKTAFNSNFSFLKALVDSLIKTRHEFSAHFIILFIARLMMGYYRDDSVTMVQKRRCLRLLQTIALPVFEILNDVEKACGFMQEYVACFPAVTASIFKLALFDLSLLEGCGKTETPRGRQPFDEDSLREATYRYMRHLGCNALQNGKLCDLVLLLSIKHVARVSAPSGGFSKTDQKRRLQRQQSFDDCSNAECGDKFSDTKKHKTDDSAYASVGSSASPNTSNRPSVVPMLQLKNVEYVSDAASNSSGKLNTLSDNNGSVHVDDSGNREGSMDGHSQSGALERLLYMDAEMDCIHQEENGPDGTLTDDLDNDHVVRYAKIVSRLFSATRGKRSDATLQPEIAQYLLMPAQTLSHVEDACDAETCYKVLLYHIYSEIFLSIWRNMTNVLYSSNDYSQLSSASTFLYSVVVKRFEYLQYRVVRKLVIACMGDQCCMVRLAAVKLFSELFERSTNFEDCISDAIMDKLRLAMRDVNWKVRLVATTAIYHYLRKCGINLNVMQTVAAVAERACDIEKEQQRVRDAVLKTLAFSLFSTSHPFLSPAGNMDTRILALTDRFVKVILYKMSAFKARDNQVNRVLQYFKENFAEVEGKEESTFMQSLSKNELKDMVENHTKNTLEKWMNLLLDLFLQRRSEGATFHVLAEVLCVLKLFGQANPKLFASHLTYFIPYLKVDAEDTFDTSRIDVMVLVCNLVAIASGHSKDLQEIDHHVVQLVSFDAPALTRAAIQLLVELGSLQHIATICEEAIDYLSNLRSIIEKERNSPETIVKVMSYNVLLRSAWKVGCAAEFADLTLVFPTQPNWPQQLFDLILSMANIFYNARLYNIAGMLVQAIARIFVNVHNLIRIDFKGVKSVVIMFGDAPMVMCVMMLLYQLLATYAKLAGPMQSDDSTTPVAKFRSTQNDVFCCLGSFVEAFVHLVTMDSGANNAIQRCADVDLVMTLEVCNMILNNRLTNPEPMAAFIFCHIVSNHANVQRLAEQALKTLVRNDPDIFMAKLGSCLQSLFLSVVIDSFADSLPITQKLERVEAKPQCRKAASNVKHSLTDAANAVHHGTSQNSRPSPGQGFILGYEAEFTAARVRGIVRLFLEAITSVKYCKKLVSIVIAQLSACMTRDFREAMTLAIERRNIQTGELRHIKSSNNARLSRMLMKQVARARNGDPEGLVDYFTLLFIDMIATVIDHLTFRDAKVARFLVKRAAEVMKSCDEVAADTLWKYRDSRLAALSSKIKQFYT</sequence>
<reference evidence="3" key="1">
    <citation type="journal article" date="2014" name="Nucleic Acids Res.">
        <title>The evolutionary dynamics of variant antigen genes in Babesia reveal a history of genomic innovation underlying host-parasite interaction.</title>
        <authorList>
            <person name="Jackson A.P."/>
            <person name="Otto T.D."/>
            <person name="Darby A."/>
            <person name="Ramaprasad A."/>
            <person name="Xia D."/>
            <person name="Echaide I.E."/>
            <person name="Farber M."/>
            <person name="Gahlot S."/>
            <person name="Gamble J."/>
            <person name="Gupta D."/>
            <person name="Gupta Y."/>
            <person name="Jackson L."/>
            <person name="Malandrin L."/>
            <person name="Malas T.B."/>
            <person name="Moussa E."/>
            <person name="Nair M."/>
            <person name="Reid A.J."/>
            <person name="Sanders M."/>
            <person name="Sharma J."/>
            <person name="Tracey A."/>
            <person name="Quail M.A."/>
            <person name="Weir W."/>
            <person name="Wastling J.M."/>
            <person name="Hall N."/>
            <person name="Willadsen P."/>
            <person name="Lingelbach K."/>
            <person name="Shiels B."/>
            <person name="Tait A."/>
            <person name="Berriman M."/>
            <person name="Allred D.R."/>
            <person name="Pain A."/>
        </authorList>
    </citation>
    <scope>NUCLEOTIDE SEQUENCE</scope>
    <source>
        <strain evidence="3">1802A</strain>
    </source>
</reference>
<feature type="compositionally biased region" description="Polar residues" evidence="1">
    <location>
        <begin position="283"/>
        <end position="294"/>
    </location>
</feature>
<protein>
    <submittedName>
        <fullName evidence="3">Uncharacterized protein</fullName>
    </submittedName>
</protein>
<name>A0AAD9LFQ8_BABDI</name>
<keyword evidence="2" id="KW-0472">Membrane</keyword>
<feature type="compositionally biased region" description="Low complexity" evidence="1">
    <location>
        <begin position="429"/>
        <end position="445"/>
    </location>
</feature>
<feature type="region of interest" description="Disordered" evidence="1">
    <location>
        <begin position="164"/>
        <end position="183"/>
    </location>
</feature>
<dbReference type="SUPFAM" id="SSF48371">
    <property type="entry name" value="ARM repeat"/>
    <property type="match status" value="1"/>
</dbReference>
<feature type="region of interest" description="Disordered" evidence="1">
    <location>
        <begin position="402"/>
        <end position="445"/>
    </location>
</feature>
<feature type="region of interest" description="Disordered" evidence="1">
    <location>
        <begin position="1031"/>
        <end position="1062"/>
    </location>
</feature>
<evidence type="ECO:0000256" key="1">
    <source>
        <dbReference type="SAM" id="MobiDB-lite"/>
    </source>
</evidence>
<feature type="region of interest" description="Disordered" evidence="1">
    <location>
        <begin position="982"/>
        <end position="1012"/>
    </location>
</feature>
<feature type="transmembrane region" description="Helical" evidence="2">
    <location>
        <begin position="1638"/>
        <end position="1659"/>
    </location>
</feature>
<evidence type="ECO:0000256" key="2">
    <source>
        <dbReference type="SAM" id="Phobius"/>
    </source>
</evidence>
<keyword evidence="2" id="KW-0812">Transmembrane</keyword>
<organism evidence="3 4">
    <name type="scientific">Babesia divergens</name>
    <dbReference type="NCBI Taxonomy" id="32595"/>
    <lineage>
        <taxon>Eukaryota</taxon>
        <taxon>Sar</taxon>
        <taxon>Alveolata</taxon>
        <taxon>Apicomplexa</taxon>
        <taxon>Aconoidasida</taxon>
        <taxon>Piroplasmida</taxon>
        <taxon>Babesiidae</taxon>
        <taxon>Babesia</taxon>
    </lineage>
</organism>
<feature type="region of interest" description="Disordered" evidence="1">
    <location>
        <begin position="266"/>
        <end position="322"/>
    </location>
</feature>
<proteinExistence type="predicted"/>
<evidence type="ECO:0000313" key="3">
    <source>
        <dbReference type="EMBL" id="KAK1934731.1"/>
    </source>
</evidence>
<dbReference type="Gene3D" id="1.25.10.10">
    <property type="entry name" value="Leucine-rich Repeat Variant"/>
    <property type="match status" value="1"/>
</dbReference>
<feature type="compositionally biased region" description="Basic and acidic residues" evidence="1">
    <location>
        <begin position="982"/>
        <end position="993"/>
    </location>
</feature>
<feature type="compositionally biased region" description="Basic and acidic residues" evidence="1">
    <location>
        <begin position="21"/>
        <end position="37"/>
    </location>
</feature>
<dbReference type="InterPro" id="IPR011989">
    <property type="entry name" value="ARM-like"/>
</dbReference>
<evidence type="ECO:0000313" key="4">
    <source>
        <dbReference type="Proteomes" id="UP001195914"/>
    </source>
</evidence>
<dbReference type="InterPro" id="IPR016024">
    <property type="entry name" value="ARM-type_fold"/>
</dbReference>
<feature type="compositionally biased region" description="Polar residues" evidence="1">
    <location>
        <begin position="1031"/>
        <end position="1045"/>
    </location>
</feature>
<dbReference type="EMBL" id="JAHBMH010000062">
    <property type="protein sequence ID" value="KAK1934731.1"/>
    <property type="molecule type" value="Genomic_DNA"/>
</dbReference>
<keyword evidence="4" id="KW-1185">Reference proteome</keyword>
<keyword evidence="2" id="KW-1133">Transmembrane helix</keyword>
<comment type="caution">
    <text evidence="3">The sequence shown here is derived from an EMBL/GenBank/DDBJ whole genome shotgun (WGS) entry which is preliminary data.</text>
</comment>
<gene>
    <name evidence="3" type="ORF">X943_000564</name>
</gene>
<feature type="region of interest" description="Disordered" evidence="1">
    <location>
        <begin position="1"/>
        <end position="37"/>
    </location>
</feature>